<evidence type="ECO:0000256" key="2">
    <source>
        <dbReference type="SAM" id="MobiDB-lite"/>
    </source>
</evidence>
<name>A0A5C3KJ24_COPMA</name>
<reference evidence="3 4" key="1">
    <citation type="journal article" date="2019" name="Nat. Ecol. Evol.">
        <title>Megaphylogeny resolves global patterns of mushroom evolution.</title>
        <authorList>
            <person name="Varga T."/>
            <person name="Krizsan K."/>
            <person name="Foldi C."/>
            <person name="Dima B."/>
            <person name="Sanchez-Garcia M."/>
            <person name="Sanchez-Ramirez S."/>
            <person name="Szollosi G.J."/>
            <person name="Szarkandi J.G."/>
            <person name="Papp V."/>
            <person name="Albert L."/>
            <person name="Andreopoulos W."/>
            <person name="Angelini C."/>
            <person name="Antonin V."/>
            <person name="Barry K.W."/>
            <person name="Bougher N.L."/>
            <person name="Buchanan P."/>
            <person name="Buyck B."/>
            <person name="Bense V."/>
            <person name="Catcheside P."/>
            <person name="Chovatia M."/>
            <person name="Cooper J."/>
            <person name="Damon W."/>
            <person name="Desjardin D."/>
            <person name="Finy P."/>
            <person name="Geml J."/>
            <person name="Haridas S."/>
            <person name="Hughes K."/>
            <person name="Justo A."/>
            <person name="Karasinski D."/>
            <person name="Kautmanova I."/>
            <person name="Kiss B."/>
            <person name="Kocsube S."/>
            <person name="Kotiranta H."/>
            <person name="LaButti K.M."/>
            <person name="Lechner B.E."/>
            <person name="Liimatainen K."/>
            <person name="Lipzen A."/>
            <person name="Lukacs Z."/>
            <person name="Mihaltcheva S."/>
            <person name="Morgado L.N."/>
            <person name="Niskanen T."/>
            <person name="Noordeloos M.E."/>
            <person name="Ohm R.A."/>
            <person name="Ortiz-Santana B."/>
            <person name="Ovrebo C."/>
            <person name="Racz N."/>
            <person name="Riley R."/>
            <person name="Savchenko A."/>
            <person name="Shiryaev A."/>
            <person name="Soop K."/>
            <person name="Spirin V."/>
            <person name="Szebenyi C."/>
            <person name="Tomsovsky M."/>
            <person name="Tulloss R.E."/>
            <person name="Uehling J."/>
            <person name="Grigoriev I.V."/>
            <person name="Vagvolgyi C."/>
            <person name="Papp T."/>
            <person name="Martin F.M."/>
            <person name="Miettinen O."/>
            <person name="Hibbett D.S."/>
            <person name="Nagy L.G."/>
        </authorList>
    </citation>
    <scope>NUCLEOTIDE SEQUENCE [LARGE SCALE GENOMIC DNA]</scope>
    <source>
        <strain evidence="3 4">CBS 121175</strain>
    </source>
</reference>
<dbReference type="STRING" id="230819.A0A5C3KJ24"/>
<gene>
    <name evidence="3" type="ORF">FA15DRAFT_674022</name>
</gene>
<dbReference type="AlphaFoldDB" id="A0A5C3KJ24"/>
<dbReference type="Gene3D" id="3.40.50.720">
    <property type="entry name" value="NAD(P)-binding Rossmann-like Domain"/>
    <property type="match status" value="2"/>
</dbReference>
<organism evidence="3 4">
    <name type="scientific">Coprinopsis marcescibilis</name>
    <name type="common">Agaric fungus</name>
    <name type="synonym">Psathyrella marcescibilis</name>
    <dbReference type="NCBI Taxonomy" id="230819"/>
    <lineage>
        <taxon>Eukaryota</taxon>
        <taxon>Fungi</taxon>
        <taxon>Dikarya</taxon>
        <taxon>Basidiomycota</taxon>
        <taxon>Agaricomycotina</taxon>
        <taxon>Agaricomycetes</taxon>
        <taxon>Agaricomycetidae</taxon>
        <taxon>Agaricales</taxon>
        <taxon>Agaricineae</taxon>
        <taxon>Psathyrellaceae</taxon>
        <taxon>Coprinopsis</taxon>
    </lineage>
</organism>
<dbReference type="SUPFAM" id="SSF51735">
    <property type="entry name" value="NAD(P)-binding Rossmann-fold domains"/>
    <property type="match status" value="1"/>
</dbReference>
<dbReference type="GO" id="GO:0016491">
    <property type="term" value="F:oxidoreductase activity"/>
    <property type="evidence" value="ECO:0007669"/>
    <property type="project" value="TreeGrafter"/>
</dbReference>
<dbReference type="PANTHER" id="PTHR43544">
    <property type="entry name" value="SHORT-CHAIN DEHYDROGENASE/REDUCTASE"/>
    <property type="match status" value="1"/>
</dbReference>
<dbReference type="CDD" id="cd05233">
    <property type="entry name" value="SDR_c"/>
    <property type="match status" value="1"/>
</dbReference>
<dbReference type="GO" id="GO:0005737">
    <property type="term" value="C:cytoplasm"/>
    <property type="evidence" value="ECO:0007669"/>
    <property type="project" value="TreeGrafter"/>
</dbReference>
<feature type="region of interest" description="Disordered" evidence="2">
    <location>
        <begin position="375"/>
        <end position="394"/>
    </location>
</feature>
<evidence type="ECO:0000313" key="3">
    <source>
        <dbReference type="EMBL" id="TFK19895.1"/>
    </source>
</evidence>
<sequence length="578" mass="63536">MSSESLPRLTDLQSCHNFVLQASASEVARQLLRDKEACTQEGVPSLLVHALPHKGAADAIALAMNKDDRIPLPIARMLYSTLVTSVKEYLANMETPRSSIPEHMVPSDQEFEAALKVLRYLQLPHVSAIKSPSTPLDKVINIIHSHLLHGTGFMEAQVKPRRDKLCYICRYTVRYPHRLYASLCNPCGEFNVSSSAMSLPQNLNLSGKTAFVSGGRVNLGYHTALRLLRCGANVIVSSRYPYDAEHRYLSEGDAGSWNDRLKIVGADFRSAKDVFSLINAVKRCCQEWKVKRADTIDPDTPVLNILINNAAQTLTDSVGQEAEGIQKEETFANSTTGRLVLDDSYQPRIRGGHRAYLIESSSKTTRLIEGAVEETIPDPQPTPSTAPAETNGGQGTLIIPTVKSSWTQTISEIPYEDVISAHSVNTFVPFILLRELLPIMVNPNRKRDASTGLAGSVPVGYVINVSSREGLFEKRPNSTAKNGLHVHTNMSKAALNMLTETEAASSWKTYKIAINSVDPGYMSADPMFMEQLGRAGQPCPIGWEDGAGRVLWPVAKGEKGDVVWGRFLKHFQDTAVGR</sequence>
<dbReference type="OrthoDB" id="191139at2759"/>
<dbReference type="InterPro" id="IPR036291">
    <property type="entry name" value="NAD(P)-bd_dom_sf"/>
</dbReference>
<comment type="similarity">
    <text evidence="1">Belongs to the short-chain dehydrogenases/reductases (SDR) family.</text>
</comment>
<evidence type="ECO:0000256" key="1">
    <source>
        <dbReference type="ARBA" id="ARBA00006484"/>
    </source>
</evidence>
<evidence type="ECO:0000313" key="4">
    <source>
        <dbReference type="Proteomes" id="UP000307440"/>
    </source>
</evidence>
<accession>A0A5C3KJ24</accession>
<proteinExistence type="inferred from homology"/>
<dbReference type="Proteomes" id="UP000307440">
    <property type="component" value="Unassembled WGS sequence"/>
</dbReference>
<protein>
    <submittedName>
        <fullName evidence="3">Dehydrogenase</fullName>
    </submittedName>
</protein>
<dbReference type="InterPro" id="IPR051468">
    <property type="entry name" value="Fungal_SecMetab_SDRs"/>
</dbReference>
<keyword evidence="4" id="KW-1185">Reference proteome</keyword>
<dbReference type="EMBL" id="ML210320">
    <property type="protein sequence ID" value="TFK19895.1"/>
    <property type="molecule type" value="Genomic_DNA"/>
</dbReference>
<dbReference type="PANTHER" id="PTHR43544:SF2">
    <property type="entry name" value="OXIDOREDUCTASE"/>
    <property type="match status" value="1"/>
</dbReference>